<feature type="region of interest" description="Disordered" evidence="2">
    <location>
        <begin position="1"/>
        <end position="24"/>
    </location>
</feature>
<dbReference type="Proteomes" id="UP000076552">
    <property type="component" value="Unassembled WGS sequence"/>
</dbReference>
<keyword evidence="1" id="KW-0175">Coiled coil</keyword>
<name>A0A166YM08_9PEZI</name>
<evidence type="ECO:0000256" key="1">
    <source>
        <dbReference type="SAM" id="Coils"/>
    </source>
</evidence>
<feature type="compositionally biased region" description="Basic and acidic residues" evidence="2">
    <location>
        <begin position="1"/>
        <end position="10"/>
    </location>
</feature>
<organism evidence="3 4">
    <name type="scientific">Colletotrichum tofieldiae</name>
    <dbReference type="NCBI Taxonomy" id="708197"/>
    <lineage>
        <taxon>Eukaryota</taxon>
        <taxon>Fungi</taxon>
        <taxon>Dikarya</taxon>
        <taxon>Ascomycota</taxon>
        <taxon>Pezizomycotina</taxon>
        <taxon>Sordariomycetes</taxon>
        <taxon>Hypocreomycetidae</taxon>
        <taxon>Glomerellales</taxon>
        <taxon>Glomerellaceae</taxon>
        <taxon>Colletotrichum</taxon>
        <taxon>Colletotrichum spaethianum species complex</taxon>
    </lineage>
</organism>
<sequence length="463" mass="53483">MSAHDQHRDSANQGDQGAAPGTHERISSLRKRIAEKETIIHRLNTQLHNTIAEKDAIIDHQNTQLHCNWWFSTIQACLGIDNRAPLDHVLANLQQENEQLRQWNYHYETQIKSFAAKQCQSAKRVDELGKEATAMRNKLSQRKCILIREEKRHKVEMEKHDALISNLGDEIKALKEQLVAKELAESRDRSIANSKKISDDAIRRSWETMSYSIKTIARTLLTHCPPMQDLITQHEGYCCAVARMTHADYEFLQDEATRYLMVQKYIWLSVVSGIFGGGQRNDMQKTWASGSGRDFFALFQSLHVWMIESVPGEYAAELCRWKAESSDMIERIVGGEEWASVFTKAEFSGFFKLLPKEKQENSTVTQSLFKQLQKVYTNAIELHSIFMKSKACFEVKWVEHFMTRPKVARYYEEWMDVEDSQTELDDKSEVLFDVSPVLLKFGNADGLDYERSVILVKFKVVCN</sequence>
<keyword evidence="4" id="KW-1185">Reference proteome</keyword>
<feature type="coiled-coil region" evidence="1">
    <location>
        <begin position="157"/>
        <end position="184"/>
    </location>
</feature>
<proteinExistence type="predicted"/>
<evidence type="ECO:0000313" key="3">
    <source>
        <dbReference type="EMBL" id="KZL77820.1"/>
    </source>
</evidence>
<comment type="caution">
    <text evidence="3">The sequence shown here is derived from an EMBL/GenBank/DDBJ whole genome shotgun (WGS) entry which is preliminary data.</text>
</comment>
<dbReference type="AlphaFoldDB" id="A0A166YM08"/>
<gene>
    <name evidence="3" type="ORF">CT0861_13214</name>
</gene>
<reference evidence="3 4" key="1">
    <citation type="submission" date="2015-06" db="EMBL/GenBank/DDBJ databases">
        <title>Survival trade-offs in plant roots during colonization by closely related pathogenic and mutualistic fungi.</title>
        <authorList>
            <person name="Hacquard S."/>
            <person name="Kracher B."/>
            <person name="Hiruma K."/>
            <person name="Weinman A."/>
            <person name="Muench P."/>
            <person name="Garrido Oter R."/>
            <person name="Ver Loren van Themaat E."/>
            <person name="Dallerey J.-F."/>
            <person name="Damm U."/>
            <person name="Henrissat B."/>
            <person name="Lespinet O."/>
            <person name="Thon M."/>
            <person name="Kemen E."/>
            <person name="McHardy A.C."/>
            <person name="Schulze-Lefert P."/>
            <person name="O'Connell R.J."/>
        </authorList>
    </citation>
    <scope>NUCLEOTIDE SEQUENCE [LARGE SCALE GENOMIC DNA]</scope>
    <source>
        <strain evidence="3 4">0861</strain>
    </source>
</reference>
<evidence type="ECO:0000313" key="4">
    <source>
        <dbReference type="Proteomes" id="UP000076552"/>
    </source>
</evidence>
<dbReference type="EMBL" id="LFIV01000005">
    <property type="protein sequence ID" value="KZL77820.1"/>
    <property type="molecule type" value="Genomic_DNA"/>
</dbReference>
<evidence type="ECO:0000256" key="2">
    <source>
        <dbReference type="SAM" id="MobiDB-lite"/>
    </source>
</evidence>
<protein>
    <submittedName>
        <fullName evidence="3">Uncharacterized protein</fullName>
    </submittedName>
</protein>
<dbReference type="STRING" id="708197.A0A166YM08"/>
<accession>A0A166YM08</accession>